<dbReference type="Proteomes" id="UP000003561">
    <property type="component" value="Unassembled WGS sequence"/>
</dbReference>
<evidence type="ECO:0000313" key="1">
    <source>
        <dbReference type="EMBL" id="EEG92380.1"/>
    </source>
</evidence>
<proteinExistence type="predicted"/>
<accession>C0FY46</accession>
<gene>
    <name evidence="1" type="ORF">ROSEINA2194_03685</name>
</gene>
<comment type="caution">
    <text evidence="1">The sequence shown here is derived from an EMBL/GenBank/DDBJ whole genome shotgun (WGS) entry which is preliminary data.</text>
</comment>
<organism evidence="1 2">
    <name type="scientific">Roseburia inulinivorans DSM 16841</name>
    <dbReference type="NCBI Taxonomy" id="622312"/>
    <lineage>
        <taxon>Bacteria</taxon>
        <taxon>Bacillati</taxon>
        <taxon>Bacillota</taxon>
        <taxon>Clostridia</taxon>
        <taxon>Lachnospirales</taxon>
        <taxon>Lachnospiraceae</taxon>
        <taxon>Roseburia</taxon>
    </lineage>
</organism>
<dbReference type="AlphaFoldDB" id="C0FY46"/>
<reference evidence="1 2" key="2">
    <citation type="submission" date="2009-03" db="EMBL/GenBank/DDBJ databases">
        <title>Draft genome sequence of Roseburia inulinivorans (DSM 16841).</title>
        <authorList>
            <person name="Sudarsanam P."/>
            <person name="Ley R."/>
            <person name="Guruge J."/>
            <person name="Turnbaugh P.J."/>
            <person name="Mahowald M."/>
            <person name="Liep D."/>
            <person name="Gordon J."/>
        </authorList>
    </citation>
    <scope>NUCLEOTIDE SEQUENCE [LARGE SCALE GENOMIC DNA]</scope>
    <source>
        <strain evidence="1 2">DSM 16841</strain>
    </source>
</reference>
<sequence length="57" mass="6719">MILISIFTPSMTSATKNIQKIQKTVDLRKNIDEHELSLYNKFIYAYNHFTRKGMVIL</sequence>
<reference evidence="1 2" key="1">
    <citation type="submission" date="2009-02" db="EMBL/GenBank/DDBJ databases">
        <authorList>
            <person name="Fulton L."/>
            <person name="Clifton S."/>
            <person name="Fulton B."/>
            <person name="Xu J."/>
            <person name="Minx P."/>
            <person name="Pepin K.H."/>
            <person name="Johnson M."/>
            <person name="Bhonagiri V."/>
            <person name="Nash W.E."/>
            <person name="Mardis E.R."/>
            <person name="Wilson R.K."/>
        </authorList>
    </citation>
    <scope>NUCLEOTIDE SEQUENCE [LARGE SCALE GENOMIC DNA]</scope>
    <source>
        <strain evidence="1 2">DSM 16841</strain>
    </source>
</reference>
<evidence type="ECO:0000313" key="2">
    <source>
        <dbReference type="Proteomes" id="UP000003561"/>
    </source>
</evidence>
<dbReference type="EMBL" id="ACFY01000154">
    <property type="protein sequence ID" value="EEG92380.1"/>
    <property type="molecule type" value="Genomic_DNA"/>
</dbReference>
<protein>
    <submittedName>
        <fullName evidence="1">Uncharacterized protein</fullName>
    </submittedName>
</protein>
<name>C0FY46_9FIRM</name>